<dbReference type="Gene3D" id="1.10.10.10">
    <property type="entry name" value="Winged helix-like DNA-binding domain superfamily/Winged helix DNA-binding domain"/>
    <property type="match status" value="1"/>
</dbReference>
<comment type="caution">
    <text evidence="6">The sequence shown here is derived from an EMBL/GenBank/DDBJ whole genome shotgun (WGS) entry which is preliminary data.</text>
</comment>
<dbReference type="SMART" id="SM00421">
    <property type="entry name" value="HTH_LUXR"/>
    <property type="match status" value="1"/>
</dbReference>
<dbReference type="PANTHER" id="PTHR44688:SF25">
    <property type="entry name" value="HTH LUXR-TYPE DOMAIN-CONTAINING PROTEIN"/>
    <property type="match status" value="1"/>
</dbReference>
<feature type="transmembrane region" description="Helical" evidence="4">
    <location>
        <begin position="40"/>
        <end position="59"/>
    </location>
</feature>
<evidence type="ECO:0000256" key="4">
    <source>
        <dbReference type="SAM" id="Phobius"/>
    </source>
</evidence>
<keyword evidence="1" id="KW-0805">Transcription regulation</keyword>
<feature type="transmembrane region" description="Helical" evidence="4">
    <location>
        <begin position="74"/>
        <end position="91"/>
    </location>
</feature>
<dbReference type="InterPro" id="IPR036388">
    <property type="entry name" value="WH-like_DNA-bd_sf"/>
</dbReference>
<keyword evidence="4" id="KW-0812">Transmembrane</keyword>
<gene>
    <name evidence="6" type="ORF">WKR92_11105</name>
</gene>
<feature type="domain" description="HTH luxR-type" evidence="5">
    <location>
        <begin position="241"/>
        <end position="306"/>
    </location>
</feature>
<dbReference type="Proteomes" id="UP001580928">
    <property type="component" value="Unassembled WGS sequence"/>
</dbReference>
<name>A0ABV5CG42_9SPHI</name>
<accession>A0ABV5CG42</accession>
<dbReference type="Pfam" id="PF00196">
    <property type="entry name" value="GerE"/>
    <property type="match status" value="1"/>
</dbReference>
<dbReference type="InterPro" id="IPR016032">
    <property type="entry name" value="Sig_transdc_resp-reg_C-effctor"/>
</dbReference>
<dbReference type="PANTHER" id="PTHR44688">
    <property type="entry name" value="DNA-BINDING TRANSCRIPTIONAL ACTIVATOR DEVR_DOSR"/>
    <property type="match status" value="1"/>
</dbReference>
<evidence type="ECO:0000256" key="3">
    <source>
        <dbReference type="ARBA" id="ARBA00023163"/>
    </source>
</evidence>
<evidence type="ECO:0000259" key="5">
    <source>
        <dbReference type="PROSITE" id="PS50043"/>
    </source>
</evidence>
<evidence type="ECO:0000313" key="7">
    <source>
        <dbReference type="Proteomes" id="UP001580928"/>
    </source>
</evidence>
<reference evidence="6 7" key="1">
    <citation type="submission" date="2024-04" db="EMBL/GenBank/DDBJ databases">
        <title>Albibacterium profundi sp. nov., isolated from sediment of the Challenger Deep of Mariana Trench.</title>
        <authorList>
            <person name="Wang Y."/>
        </authorList>
    </citation>
    <scope>NUCLEOTIDE SEQUENCE [LARGE SCALE GENOMIC DNA]</scope>
    <source>
        <strain evidence="6 7">RHL897</strain>
    </source>
</reference>
<evidence type="ECO:0000313" key="6">
    <source>
        <dbReference type="EMBL" id="MFB5946380.1"/>
    </source>
</evidence>
<proteinExistence type="predicted"/>
<dbReference type="RefSeq" id="WP_375557886.1">
    <property type="nucleotide sequence ID" value="NZ_JBBVGT010000002.1"/>
</dbReference>
<dbReference type="InterPro" id="IPR000792">
    <property type="entry name" value="Tscrpt_reg_LuxR_C"/>
</dbReference>
<keyword evidence="4" id="KW-1133">Transmembrane helix</keyword>
<feature type="transmembrane region" description="Helical" evidence="4">
    <location>
        <begin position="167"/>
        <end position="189"/>
    </location>
</feature>
<dbReference type="EMBL" id="JBBVGT010000002">
    <property type="protein sequence ID" value="MFB5946380.1"/>
    <property type="molecule type" value="Genomic_DNA"/>
</dbReference>
<dbReference type="CDD" id="cd06170">
    <property type="entry name" value="LuxR_C_like"/>
    <property type="match status" value="1"/>
</dbReference>
<dbReference type="PRINTS" id="PR00038">
    <property type="entry name" value="HTHLUXR"/>
</dbReference>
<dbReference type="SUPFAM" id="SSF46894">
    <property type="entry name" value="C-terminal effector domain of the bipartite response regulators"/>
    <property type="match status" value="1"/>
</dbReference>
<dbReference type="PROSITE" id="PS50043">
    <property type="entry name" value="HTH_LUXR_2"/>
    <property type="match status" value="1"/>
</dbReference>
<keyword evidence="2" id="KW-0238">DNA-binding</keyword>
<evidence type="ECO:0000256" key="1">
    <source>
        <dbReference type="ARBA" id="ARBA00023015"/>
    </source>
</evidence>
<feature type="transmembrane region" description="Helical" evidence="4">
    <location>
        <begin position="6"/>
        <end position="28"/>
    </location>
</feature>
<dbReference type="PROSITE" id="PS00622">
    <property type="entry name" value="HTH_LUXR_1"/>
    <property type="match status" value="1"/>
</dbReference>
<keyword evidence="4" id="KW-0472">Membrane</keyword>
<evidence type="ECO:0000256" key="2">
    <source>
        <dbReference type="ARBA" id="ARBA00023125"/>
    </source>
</evidence>
<feature type="transmembrane region" description="Helical" evidence="4">
    <location>
        <begin position="103"/>
        <end position="125"/>
    </location>
</feature>
<keyword evidence="7" id="KW-1185">Reference proteome</keyword>
<feature type="transmembrane region" description="Helical" evidence="4">
    <location>
        <begin position="137"/>
        <end position="155"/>
    </location>
</feature>
<organism evidence="6 7">
    <name type="scientific">Albibacterium profundi</name>
    <dbReference type="NCBI Taxonomy" id="3134906"/>
    <lineage>
        <taxon>Bacteria</taxon>
        <taxon>Pseudomonadati</taxon>
        <taxon>Bacteroidota</taxon>
        <taxon>Sphingobacteriia</taxon>
        <taxon>Sphingobacteriales</taxon>
        <taxon>Sphingobacteriaceae</taxon>
        <taxon>Albibacterium</taxon>
    </lineage>
</organism>
<keyword evidence="3" id="KW-0804">Transcription</keyword>
<sequence length="306" mass="35830">MEVFGTEMLLITFIFVVLESVMFFYQLIYYLSRPQEKQRLYYLILLIILIVYNITGGLFPDPEIALPIVAQNSIAYGCGFLMASYFPYYFYKAFELDSLRFHAIYGVLLFFLLPFFIFFVIVYSVDNNLDFAIKNGVVIPFFYSFVILWQILKAIRIKFKDRNEESFIEVLAMYAAVIPWAAMPLIAYFDWGQRVEVLCTNGGLIVITFMFLSKSVKTARLEYQQLLELSLNEDKSSVFDENSQNYNLTNREIEIVQLLREGNKYQTIAEKLYISESTVKTHVRNVYDKTGVCNRVELVHKMEQRA</sequence>
<feature type="transmembrane region" description="Helical" evidence="4">
    <location>
        <begin position="195"/>
        <end position="212"/>
    </location>
</feature>
<protein>
    <submittedName>
        <fullName evidence="6">LuxR C-terminal-related transcriptional regulator</fullName>
    </submittedName>
</protein>